<dbReference type="InterPro" id="IPR005151">
    <property type="entry name" value="Tail-specific_protease"/>
</dbReference>
<organism evidence="7 8">
    <name type="scientific">Chlorobium ferrooxidans DSM 13031</name>
    <dbReference type="NCBI Taxonomy" id="377431"/>
    <lineage>
        <taxon>Bacteria</taxon>
        <taxon>Pseudomonadati</taxon>
        <taxon>Chlorobiota</taxon>
        <taxon>Chlorobiia</taxon>
        <taxon>Chlorobiales</taxon>
        <taxon>Chlorobiaceae</taxon>
        <taxon>Chlorobium/Pelodictyon group</taxon>
        <taxon>Chlorobium</taxon>
    </lineage>
</organism>
<keyword evidence="2 5" id="KW-0645">Protease</keyword>
<dbReference type="EC" id="3.4.21.102" evidence="7"/>
<dbReference type="Pfam" id="PF22694">
    <property type="entry name" value="CtpB_N-like"/>
    <property type="match status" value="1"/>
</dbReference>
<dbReference type="PANTHER" id="PTHR32060">
    <property type="entry name" value="TAIL-SPECIFIC PROTEASE"/>
    <property type="match status" value="1"/>
</dbReference>
<dbReference type="EMBL" id="AASE01000004">
    <property type="protein sequence ID" value="EAT59455.1"/>
    <property type="molecule type" value="Genomic_DNA"/>
</dbReference>
<dbReference type="SMART" id="SM00228">
    <property type="entry name" value="PDZ"/>
    <property type="match status" value="1"/>
</dbReference>
<dbReference type="SMART" id="SM00245">
    <property type="entry name" value="TSPc"/>
    <property type="match status" value="1"/>
</dbReference>
<dbReference type="PANTHER" id="PTHR32060:SF30">
    <property type="entry name" value="CARBOXY-TERMINAL PROCESSING PROTEASE CTPA"/>
    <property type="match status" value="1"/>
</dbReference>
<proteinExistence type="inferred from homology"/>
<dbReference type="GO" id="GO:0030288">
    <property type="term" value="C:outer membrane-bounded periplasmic space"/>
    <property type="evidence" value="ECO:0007669"/>
    <property type="project" value="TreeGrafter"/>
</dbReference>
<evidence type="ECO:0000256" key="2">
    <source>
        <dbReference type="ARBA" id="ARBA00022670"/>
    </source>
</evidence>
<dbReference type="InterPro" id="IPR055210">
    <property type="entry name" value="CtpA/B_N"/>
</dbReference>
<dbReference type="InterPro" id="IPR001478">
    <property type="entry name" value="PDZ"/>
</dbReference>
<evidence type="ECO:0000313" key="8">
    <source>
        <dbReference type="Proteomes" id="UP000004162"/>
    </source>
</evidence>
<keyword evidence="8" id="KW-1185">Reference proteome</keyword>
<dbReference type="CDD" id="cd06782">
    <property type="entry name" value="cpPDZ_CPP-like"/>
    <property type="match status" value="1"/>
</dbReference>
<evidence type="ECO:0000256" key="5">
    <source>
        <dbReference type="RuleBase" id="RU004404"/>
    </source>
</evidence>
<dbReference type="Gene3D" id="3.30.750.44">
    <property type="match status" value="1"/>
</dbReference>
<evidence type="ECO:0000256" key="1">
    <source>
        <dbReference type="ARBA" id="ARBA00009179"/>
    </source>
</evidence>
<accession>Q0YT09</accession>
<reference evidence="7 8" key="1">
    <citation type="submission" date="2006-07" db="EMBL/GenBank/DDBJ databases">
        <title>Annotation of the draft genome assembly of Chlorobium ferroxidans DSM 13031.</title>
        <authorList>
            <consortium name="US DOE Joint Genome Institute (JGI-ORNL)"/>
            <person name="Larimer F."/>
            <person name="Land M."/>
            <person name="Hauser L."/>
        </authorList>
    </citation>
    <scope>NUCLEOTIDE SEQUENCE [LARGE SCALE GENOMIC DNA]</scope>
    <source>
        <strain evidence="7 8">DSM 13031</strain>
    </source>
</reference>
<evidence type="ECO:0000313" key="7">
    <source>
        <dbReference type="EMBL" id="EAT59455.1"/>
    </source>
</evidence>
<dbReference type="InterPro" id="IPR036034">
    <property type="entry name" value="PDZ_sf"/>
</dbReference>
<dbReference type="SUPFAM" id="SSF50156">
    <property type="entry name" value="PDZ domain-like"/>
    <property type="match status" value="1"/>
</dbReference>
<dbReference type="OrthoDB" id="9812068at2"/>
<reference evidence="7 8" key="2">
    <citation type="submission" date="2006-07" db="EMBL/GenBank/DDBJ databases">
        <title>Sequencing of the draft genome and assembly of Chlorobium ferroxidans DSM 13031.</title>
        <authorList>
            <consortium name="US DOE Joint Genome Institute (JGI-PGF)"/>
            <person name="Copeland A."/>
            <person name="Lucas S."/>
            <person name="Lapidus A."/>
            <person name="Barry K."/>
            <person name="Glavina del Rio T."/>
            <person name="Dalin E."/>
            <person name="Tice H."/>
            <person name="Bruce D."/>
            <person name="Pitluck S."/>
            <person name="Richardson P."/>
        </authorList>
    </citation>
    <scope>NUCLEOTIDE SEQUENCE [LARGE SCALE GENOMIC DNA]</scope>
    <source>
        <strain evidence="7 8">DSM 13031</strain>
    </source>
</reference>
<dbReference type="Gene3D" id="3.90.226.10">
    <property type="entry name" value="2-enoyl-CoA Hydratase, Chain A, domain 1"/>
    <property type="match status" value="1"/>
</dbReference>
<comment type="caution">
    <text evidence="7">The sequence shown here is derived from an EMBL/GenBank/DDBJ whole genome shotgun (WGS) entry which is preliminary data.</text>
</comment>
<keyword evidence="3 5" id="KW-0378">Hydrolase</keyword>
<sequence length="551" mass="60673">MSRILTIVLMLLVLGFGVFLGSRLNGRGDVQGEQQKKMLEAYSLMKTMYVDDVAGDSLAGAGIQGMAEYLDPHTVYLEPEKVSYSQAEFDGNFDGIGIEFDISSDTLLVVTPLSGGPSAAVGILPGDRILAIDSLSALGITEQQVLRKLRGRQGTQVKLRVFRPLSGKIVDFTVTRSRISTSSIDAAFMLDSRVGYIRLSRFIATTADEFRTVLVRLKKQGMKRLVIDLRGNPGGFLEQAVAVADEFLPKGALIVYTKSRNGGVENERFIARSGDSYETGEVIVLVDKGSASASEILAGALQDNRRAVVVGEQTFGKGLVQRQLQFADGSAIRLTVSRYYTPSGRQIQRVYHKGGTGRESYFQDALTTIRPEKLFTNPDSLLYLKNSEVSVYRTSSLYGLLSSLNGKVPDEKSQLLALKNAGGIIPDFWVTGKSYSDFYQELFRSGSFDDIALKIIDDPRSLVQQHRGSLESFLANYSEERVFEALVIKTCKLKKIRFDRAVFLRDRLKLVQAVKSRIAHQLFGAVGQITFVVQSADPVVRIAASVPMRQP</sequence>
<dbReference type="SUPFAM" id="SSF52096">
    <property type="entry name" value="ClpP/crotonase"/>
    <property type="match status" value="1"/>
</dbReference>
<dbReference type="AlphaFoldDB" id="Q0YT09"/>
<keyword evidence="4 5" id="KW-0720">Serine protease</keyword>
<dbReference type="GO" id="GO:0007165">
    <property type="term" value="P:signal transduction"/>
    <property type="evidence" value="ECO:0007669"/>
    <property type="project" value="TreeGrafter"/>
</dbReference>
<dbReference type="PROSITE" id="PS50106">
    <property type="entry name" value="PDZ"/>
    <property type="match status" value="1"/>
</dbReference>
<evidence type="ECO:0000259" key="6">
    <source>
        <dbReference type="PROSITE" id="PS50106"/>
    </source>
</evidence>
<evidence type="ECO:0000256" key="3">
    <source>
        <dbReference type="ARBA" id="ARBA00022801"/>
    </source>
</evidence>
<dbReference type="CDD" id="cd07560">
    <property type="entry name" value="Peptidase_S41_CPP"/>
    <property type="match status" value="1"/>
</dbReference>
<dbReference type="Proteomes" id="UP000004162">
    <property type="component" value="Unassembled WGS sequence"/>
</dbReference>
<feature type="domain" description="PDZ" evidence="6">
    <location>
        <begin position="81"/>
        <end position="150"/>
    </location>
</feature>
<dbReference type="InterPro" id="IPR029045">
    <property type="entry name" value="ClpP/crotonase-like_dom_sf"/>
</dbReference>
<dbReference type="Gene3D" id="2.30.42.10">
    <property type="match status" value="1"/>
</dbReference>
<gene>
    <name evidence="7" type="ORF">CferDRAFT_1382</name>
</gene>
<dbReference type="InterPro" id="IPR041489">
    <property type="entry name" value="PDZ_6"/>
</dbReference>
<dbReference type="Pfam" id="PF03572">
    <property type="entry name" value="Peptidase_S41"/>
    <property type="match status" value="1"/>
</dbReference>
<name>Q0YT09_9CHLB</name>
<dbReference type="Pfam" id="PF17820">
    <property type="entry name" value="PDZ_6"/>
    <property type="match status" value="1"/>
</dbReference>
<comment type="similarity">
    <text evidence="1 5">Belongs to the peptidase S41A family.</text>
</comment>
<dbReference type="GO" id="GO:0004252">
    <property type="term" value="F:serine-type endopeptidase activity"/>
    <property type="evidence" value="ECO:0007669"/>
    <property type="project" value="UniProtKB-EC"/>
</dbReference>
<dbReference type="InterPro" id="IPR004447">
    <property type="entry name" value="Peptidase_S41A"/>
</dbReference>
<protein>
    <submittedName>
        <fullName evidence="7">Carboxyl-terminal protease</fullName>
        <ecNumber evidence="7">3.4.21.102</ecNumber>
    </submittedName>
</protein>
<dbReference type="NCBIfam" id="TIGR00225">
    <property type="entry name" value="prc"/>
    <property type="match status" value="1"/>
</dbReference>
<dbReference type="RefSeq" id="WP_006365882.1">
    <property type="nucleotide sequence ID" value="NZ_AASE01000004.1"/>
</dbReference>
<evidence type="ECO:0000256" key="4">
    <source>
        <dbReference type="ARBA" id="ARBA00022825"/>
    </source>
</evidence>
<dbReference type="GO" id="GO:0006508">
    <property type="term" value="P:proteolysis"/>
    <property type="evidence" value="ECO:0007669"/>
    <property type="project" value="UniProtKB-KW"/>
</dbReference>